<evidence type="ECO:0000313" key="1">
    <source>
        <dbReference type="EMBL" id="GAH81115.1"/>
    </source>
</evidence>
<gene>
    <name evidence="1" type="ORF">S03H2_64748</name>
</gene>
<comment type="caution">
    <text evidence="1">The sequence shown here is derived from an EMBL/GenBank/DDBJ whole genome shotgun (WGS) entry which is preliminary data.</text>
</comment>
<accession>X1JHZ3</accession>
<dbReference type="AlphaFoldDB" id="X1JHZ3"/>
<protein>
    <submittedName>
        <fullName evidence="1">Uncharacterized protein</fullName>
    </submittedName>
</protein>
<sequence>MHLQSPWVIPLPFVPCPTLDGSAGGVTCLAVRDAVPQWEGYWLMQALVALQTKFTFYTLNFAF</sequence>
<name>X1JHZ3_9ZZZZ</name>
<organism evidence="1">
    <name type="scientific">marine sediment metagenome</name>
    <dbReference type="NCBI Taxonomy" id="412755"/>
    <lineage>
        <taxon>unclassified sequences</taxon>
        <taxon>metagenomes</taxon>
        <taxon>ecological metagenomes</taxon>
    </lineage>
</organism>
<reference evidence="1" key="1">
    <citation type="journal article" date="2014" name="Front. Microbiol.">
        <title>High frequency of phylogenetically diverse reductive dehalogenase-homologous genes in deep subseafloor sedimentary metagenomes.</title>
        <authorList>
            <person name="Kawai M."/>
            <person name="Futagami T."/>
            <person name="Toyoda A."/>
            <person name="Takaki Y."/>
            <person name="Nishi S."/>
            <person name="Hori S."/>
            <person name="Arai W."/>
            <person name="Tsubouchi T."/>
            <person name="Morono Y."/>
            <person name="Uchiyama I."/>
            <person name="Ito T."/>
            <person name="Fujiyama A."/>
            <person name="Inagaki F."/>
            <person name="Takami H."/>
        </authorList>
    </citation>
    <scope>NUCLEOTIDE SEQUENCE</scope>
    <source>
        <strain evidence="1">Expedition CK06-06</strain>
    </source>
</reference>
<dbReference type="EMBL" id="BARU01042092">
    <property type="protein sequence ID" value="GAH81115.1"/>
    <property type="molecule type" value="Genomic_DNA"/>
</dbReference>
<proteinExistence type="predicted"/>